<dbReference type="EC" id="2.1.1.80" evidence="2"/>
<dbReference type="Pfam" id="PF03705">
    <property type="entry name" value="CheR_N"/>
    <property type="match status" value="1"/>
</dbReference>
<dbReference type="GO" id="GO:0032259">
    <property type="term" value="P:methylation"/>
    <property type="evidence" value="ECO:0007669"/>
    <property type="project" value="UniProtKB-KW"/>
</dbReference>
<accession>A0A5C1ANM7</accession>
<dbReference type="SMART" id="SM00138">
    <property type="entry name" value="MeTrc"/>
    <property type="match status" value="1"/>
</dbReference>
<dbReference type="KEGG" id="lrs:PX52LOC_07705"/>
<dbReference type="PANTHER" id="PTHR24422:SF10">
    <property type="entry name" value="CHEMOTAXIS PROTEIN METHYLTRANSFERASE 2"/>
    <property type="match status" value="1"/>
</dbReference>
<dbReference type="RefSeq" id="WP_149114876.1">
    <property type="nucleotide sequence ID" value="NZ_CP042425.1"/>
</dbReference>
<dbReference type="InterPro" id="IPR050903">
    <property type="entry name" value="Bact_Chemotaxis_MeTrfase"/>
</dbReference>
<reference evidence="8" key="1">
    <citation type="submission" date="2019-08" db="EMBL/GenBank/DDBJ databases">
        <title>Limnoglobus roseus gen. nov., sp. nov., a novel freshwater planctomycete with a giant genome from the family Gemmataceae.</title>
        <authorList>
            <person name="Kulichevskaya I.S."/>
            <person name="Naumoff D.G."/>
            <person name="Miroshnikov K."/>
            <person name="Ivanova A."/>
            <person name="Philippov D.A."/>
            <person name="Hakobyan A."/>
            <person name="Rijpstra I.C."/>
            <person name="Sinninghe Damste J.S."/>
            <person name="Liesack W."/>
            <person name="Dedysh S.N."/>
        </authorList>
    </citation>
    <scope>NUCLEOTIDE SEQUENCE [LARGE SCALE GENOMIC DNA]</scope>
    <source>
        <strain evidence="8">PX52</strain>
    </source>
</reference>
<dbReference type="EMBL" id="CP042425">
    <property type="protein sequence ID" value="QEL20600.1"/>
    <property type="molecule type" value="Genomic_DNA"/>
</dbReference>
<dbReference type="Proteomes" id="UP000324974">
    <property type="component" value="Chromosome"/>
</dbReference>
<dbReference type="AlphaFoldDB" id="A0A5C1ANM7"/>
<organism evidence="7 8">
    <name type="scientific">Limnoglobus roseus</name>
    <dbReference type="NCBI Taxonomy" id="2598579"/>
    <lineage>
        <taxon>Bacteria</taxon>
        <taxon>Pseudomonadati</taxon>
        <taxon>Planctomycetota</taxon>
        <taxon>Planctomycetia</taxon>
        <taxon>Gemmatales</taxon>
        <taxon>Gemmataceae</taxon>
        <taxon>Limnoglobus</taxon>
    </lineage>
</organism>
<keyword evidence="3 7" id="KW-0489">Methyltransferase</keyword>
<dbReference type="SUPFAM" id="SSF53335">
    <property type="entry name" value="S-adenosyl-L-methionine-dependent methyltransferases"/>
    <property type="match status" value="1"/>
</dbReference>
<name>A0A5C1ANM7_9BACT</name>
<sequence>MTPNDSAANPLTLGVFLLLRDLIRERLGVWFEEEKRDLLASKLSDRIAALGLRSFLDYYYLLKYGPGSEVEWPRLTDALSVQETYFWREYDQIKALIDILLPQHVADNRGPIRIWSAACATGEEPLTLVMALEESGWFGRADVQVWASDFSPAALAHAEQGLYRERSFRAIPTHLRARYFTSEGNRWRVAPRIQSRVRYAKANLLDQVEIGRLATAPFIFCRNVFIYFSLTTISQVVASFAARMPRPAHLFVGTSESLLRVKTAFELQEVGQAFVYVVK</sequence>
<evidence type="ECO:0000313" key="8">
    <source>
        <dbReference type="Proteomes" id="UP000324974"/>
    </source>
</evidence>
<comment type="catalytic activity">
    <reaction evidence="1">
        <text>L-glutamyl-[protein] + S-adenosyl-L-methionine = [protein]-L-glutamate 5-O-methyl ester + S-adenosyl-L-homocysteine</text>
        <dbReference type="Rhea" id="RHEA:24452"/>
        <dbReference type="Rhea" id="RHEA-COMP:10208"/>
        <dbReference type="Rhea" id="RHEA-COMP:10311"/>
        <dbReference type="ChEBI" id="CHEBI:29973"/>
        <dbReference type="ChEBI" id="CHEBI:57856"/>
        <dbReference type="ChEBI" id="CHEBI:59789"/>
        <dbReference type="ChEBI" id="CHEBI:82795"/>
        <dbReference type="EC" id="2.1.1.80"/>
    </reaction>
</comment>
<dbReference type="InterPro" id="IPR036804">
    <property type="entry name" value="CheR_N_sf"/>
</dbReference>
<dbReference type="InterPro" id="IPR022642">
    <property type="entry name" value="CheR_C"/>
</dbReference>
<protein>
    <recommendedName>
        <fullName evidence="2">protein-glutamate O-methyltransferase</fullName>
        <ecNumber evidence="2">2.1.1.80</ecNumber>
    </recommendedName>
</protein>
<dbReference type="InterPro" id="IPR000780">
    <property type="entry name" value="CheR_MeTrfase"/>
</dbReference>
<dbReference type="InterPro" id="IPR022641">
    <property type="entry name" value="CheR_N"/>
</dbReference>
<evidence type="ECO:0000313" key="7">
    <source>
        <dbReference type="EMBL" id="QEL20600.1"/>
    </source>
</evidence>
<dbReference type="Pfam" id="PF01739">
    <property type="entry name" value="CheR"/>
    <property type="match status" value="1"/>
</dbReference>
<dbReference type="PROSITE" id="PS50123">
    <property type="entry name" value="CHER"/>
    <property type="match status" value="1"/>
</dbReference>
<proteinExistence type="predicted"/>
<dbReference type="Gene3D" id="3.40.50.150">
    <property type="entry name" value="Vaccinia Virus protein VP39"/>
    <property type="match status" value="1"/>
</dbReference>
<evidence type="ECO:0000256" key="5">
    <source>
        <dbReference type="ARBA" id="ARBA00022691"/>
    </source>
</evidence>
<keyword evidence="4 7" id="KW-0808">Transferase</keyword>
<dbReference type="GO" id="GO:0008983">
    <property type="term" value="F:protein-glutamate O-methyltransferase activity"/>
    <property type="evidence" value="ECO:0007669"/>
    <property type="project" value="UniProtKB-EC"/>
</dbReference>
<dbReference type="OrthoDB" id="288469at2"/>
<keyword evidence="5" id="KW-0949">S-adenosyl-L-methionine</keyword>
<gene>
    <name evidence="7" type="ORF">PX52LOC_07705</name>
</gene>
<feature type="domain" description="CheR-type methyltransferase" evidence="6">
    <location>
        <begin position="16"/>
        <end position="279"/>
    </location>
</feature>
<keyword evidence="8" id="KW-1185">Reference proteome</keyword>
<dbReference type="InterPro" id="IPR029063">
    <property type="entry name" value="SAM-dependent_MTases_sf"/>
</dbReference>
<evidence type="ECO:0000256" key="1">
    <source>
        <dbReference type="ARBA" id="ARBA00001541"/>
    </source>
</evidence>
<dbReference type="PRINTS" id="PR00996">
    <property type="entry name" value="CHERMTFRASE"/>
</dbReference>
<dbReference type="Gene3D" id="1.10.155.10">
    <property type="entry name" value="Chemotaxis receptor methyltransferase CheR, N-terminal domain"/>
    <property type="match status" value="1"/>
</dbReference>
<dbReference type="PANTHER" id="PTHR24422">
    <property type="entry name" value="CHEMOTAXIS PROTEIN METHYLTRANSFERASE"/>
    <property type="match status" value="1"/>
</dbReference>
<evidence type="ECO:0000256" key="4">
    <source>
        <dbReference type="ARBA" id="ARBA00022679"/>
    </source>
</evidence>
<evidence type="ECO:0000259" key="6">
    <source>
        <dbReference type="PROSITE" id="PS50123"/>
    </source>
</evidence>
<evidence type="ECO:0000256" key="2">
    <source>
        <dbReference type="ARBA" id="ARBA00012534"/>
    </source>
</evidence>
<evidence type="ECO:0000256" key="3">
    <source>
        <dbReference type="ARBA" id="ARBA00022603"/>
    </source>
</evidence>
<dbReference type="SUPFAM" id="SSF47757">
    <property type="entry name" value="Chemotaxis receptor methyltransferase CheR, N-terminal domain"/>
    <property type="match status" value="1"/>
</dbReference>